<dbReference type="PANTHER" id="PTHR30055">
    <property type="entry name" value="HTH-TYPE TRANSCRIPTIONAL REGULATOR RUTR"/>
    <property type="match status" value="1"/>
</dbReference>
<feature type="DNA-binding region" description="H-T-H motif" evidence="2">
    <location>
        <begin position="39"/>
        <end position="58"/>
    </location>
</feature>
<dbReference type="InterPro" id="IPR036271">
    <property type="entry name" value="Tet_transcr_reg_TetR-rel_C_sf"/>
</dbReference>
<protein>
    <submittedName>
        <fullName evidence="4">Transcriptional regulator, AcrR family</fullName>
    </submittedName>
</protein>
<sequence>MSERASRRSGRRPGSSGTQEAILASARELFGAHGYDRPSVRAIAATAGVDPALVTHYFGSKQQLFVAAMRLPIDFANVMPELLRDPHVAGRRLAEFMIAQLESESQRRQITGLVRAAASEPQAAAMVRALVSGEMLSAIGAQLGTEDAPLRASLIGSQMVGLVMARHVVGVEPLASLEPEALAEVLAPTLQRYLTGDLR</sequence>
<keyword evidence="1 2" id="KW-0238">DNA-binding</keyword>
<accession>A0A6J4S456</accession>
<name>A0A6J4S456_9ACTN</name>
<gene>
    <name evidence="4" type="ORF">AVDCRST_MAG69-1241</name>
</gene>
<evidence type="ECO:0000256" key="2">
    <source>
        <dbReference type="PROSITE-ProRule" id="PRU00335"/>
    </source>
</evidence>
<dbReference type="Pfam" id="PF17920">
    <property type="entry name" value="TetR_C_16"/>
    <property type="match status" value="1"/>
</dbReference>
<dbReference type="Gene3D" id="1.10.357.10">
    <property type="entry name" value="Tetracycline Repressor, domain 2"/>
    <property type="match status" value="1"/>
</dbReference>
<dbReference type="InterPro" id="IPR050109">
    <property type="entry name" value="HTH-type_TetR-like_transc_reg"/>
</dbReference>
<evidence type="ECO:0000256" key="1">
    <source>
        <dbReference type="ARBA" id="ARBA00023125"/>
    </source>
</evidence>
<evidence type="ECO:0000313" key="4">
    <source>
        <dbReference type="EMBL" id="CAA9489238.1"/>
    </source>
</evidence>
<evidence type="ECO:0000259" key="3">
    <source>
        <dbReference type="PROSITE" id="PS50977"/>
    </source>
</evidence>
<dbReference type="SUPFAM" id="SSF48498">
    <property type="entry name" value="Tetracyclin repressor-like, C-terminal domain"/>
    <property type="match status" value="1"/>
</dbReference>
<dbReference type="Pfam" id="PF00440">
    <property type="entry name" value="TetR_N"/>
    <property type="match status" value="1"/>
</dbReference>
<dbReference type="InterPro" id="IPR001647">
    <property type="entry name" value="HTH_TetR"/>
</dbReference>
<dbReference type="Gene3D" id="1.10.10.60">
    <property type="entry name" value="Homeodomain-like"/>
    <property type="match status" value="1"/>
</dbReference>
<dbReference type="GO" id="GO:0003700">
    <property type="term" value="F:DNA-binding transcription factor activity"/>
    <property type="evidence" value="ECO:0007669"/>
    <property type="project" value="TreeGrafter"/>
</dbReference>
<proteinExistence type="predicted"/>
<dbReference type="SUPFAM" id="SSF46689">
    <property type="entry name" value="Homeodomain-like"/>
    <property type="match status" value="1"/>
</dbReference>
<reference evidence="4" key="1">
    <citation type="submission" date="2020-02" db="EMBL/GenBank/DDBJ databases">
        <authorList>
            <person name="Meier V. D."/>
        </authorList>
    </citation>
    <scope>NUCLEOTIDE SEQUENCE</scope>
    <source>
        <strain evidence="4">AVDCRST_MAG69</strain>
    </source>
</reference>
<feature type="domain" description="HTH tetR-type" evidence="3">
    <location>
        <begin position="16"/>
        <end position="76"/>
    </location>
</feature>
<dbReference type="PRINTS" id="PR00455">
    <property type="entry name" value="HTHTETR"/>
</dbReference>
<dbReference type="EMBL" id="CADCVP010000135">
    <property type="protein sequence ID" value="CAA9489238.1"/>
    <property type="molecule type" value="Genomic_DNA"/>
</dbReference>
<dbReference type="PROSITE" id="PS50977">
    <property type="entry name" value="HTH_TETR_2"/>
    <property type="match status" value="1"/>
</dbReference>
<dbReference type="InterPro" id="IPR041678">
    <property type="entry name" value="TetR_C_16"/>
</dbReference>
<dbReference type="AlphaFoldDB" id="A0A6J4S456"/>
<dbReference type="InterPro" id="IPR009057">
    <property type="entry name" value="Homeodomain-like_sf"/>
</dbReference>
<dbReference type="GO" id="GO:0000976">
    <property type="term" value="F:transcription cis-regulatory region binding"/>
    <property type="evidence" value="ECO:0007669"/>
    <property type="project" value="TreeGrafter"/>
</dbReference>
<dbReference type="PANTHER" id="PTHR30055:SF235">
    <property type="entry name" value="TRANSCRIPTIONAL REGULATORY PROTEIN"/>
    <property type="match status" value="1"/>
</dbReference>
<organism evidence="4">
    <name type="scientific">uncultured Solirubrobacteraceae bacterium</name>
    <dbReference type="NCBI Taxonomy" id="1162706"/>
    <lineage>
        <taxon>Bacteria</taxon>
        <taxon>Bacillati</taxon>
        <taxon>Actinomycetota</taxon>
        <taxon>Thermoleophilia</taxon>
        <taxon>Solirubrobacterales</taxon>
        <taxon>Solirubrobacteraceae</taxon>
        <taxon>environmental samples</taxon>
    </lineage>
</organism>